<name>B7Q0Q4_IXOSC</name>
<dbReference type="VEuPathDB" id="VectorBase:ISCW024597"/>
<reference evidence="4" key="2">
    <citation type="submission" date="2020-05" db="UniProtKB">
        <authorList>
            <consortium name="EnsemblMetazoa"/>
        </authorList>
    </citation>
    <scope>IDENTIFICATION</scope>
    <source>
        <strain evidence="4">wikel</strain>
    </source>
</reference>
<dbReference type="FunFam" id="1.20.1050.10:FF:000010">
    <property type="entry name" value="Maleylacetoacetate isomerase isoform 1"/>
    <property type="match status" value="1"/>
</dbReference>
<evidence type="ECO:0000313" key="3">
    <source>
        <dbReference type="EMBL" id="EEC12426.1"/>
    </source>
</evidence>
<feature type="non-terminal residue" evidence="3">
    <location>
        <position position="1"/>
    </location>
</feature>
<dbReference type="HOGENOM" id="CLU_011226_20_3_1"/>
<evidence type="ECO:0000256" key="1">
    <source>
        <dbReference type="ARBA" id="ARBA00010007"/>
    </source>
</evidence>
<dbReference type="SUPFAM" id="SSF47616">
    <property type="entry name" value="GST C-terminal domain-like"/>
    <property type="match status" value="1"/>
</dbReference>
<evidence type="ECO:0000259" key="2">
    <source>
        <dbReference type="PROSITE" id="PS50405"/>
    </source>
</evidence>
<dbReference type="GO" id="GO:0005739">
    <property type="term" value="C:mitochondrion"/>
    <property type="evidence" value="ECO:0000318"/>
    <property type="project" value="GO_Central"/>
</dbReference>
<sequence>VRTIAELIVSGIQPLQNTGLLFRLEESRRKDWAVHFIVKGFKALETVLAKTAGQYCVGDSVTIADTCLVPQVYNAKKFGVDLTPYPTIVRINDALEELAAFKVAHPRCQPDTPGNYKDPWEK</sequence>
<protein>
    <submittedName>
        <fullName evidence="3 4">Glutathione S-transferase, putative</fullName>
    </submittedName>
</protein>
<dbReference type="Proteomes" id="UP000001555">
    <property type="component" value="Unassembled WGS sequence"/>
</dbReference>
<dbReference type="InterPro" id="IPR004046">
    <property type="entry name" value="GST_C"/>
</dbReference>
<dbReference type="EnsemblMetazoa" id="ISCW024597-RA">
    <property type="protein sequence ID" value="ISCW024597-PA"/>
    <property type="gene ID" value="ISCW024597"/>
</dbReference>
<proteinExistence type="inferred from homology"/>
<dbReference type="AlphaFoldDB" id="B7Q0Q4"/>
<dbReference type="EMBL" id="DS833395">
    <property type="protein sequence ID" value="EEC12426.1"/>
    <property type="molecule type" value="Genomic_DNA"/>
</dbReference>
<dbReference type="Gene3D" id="1.20.1050.10">
    <property type="match status" value="1"/>
</dbReference>
<gene>
    <name evidence="3" type="ORF">IscW_ISCW024597</name>
</gene>
<organism>
    <name type="scientific">Ixodes scapularis</name>
    <name type="common">Black-legged tick</name>
    <name type="synonym">Deer tick</name>
    <dbReference type="NCBI Taxonomy" id="6945"/>
    <lineage>
        <taxon>Eukaryota</taxon>
        <taxon>Metazoa</taxon>
        <taxon>Ecdysozoa</taxon>
        <taxon>Arthropoda</taxon>
        <taxon>Chelicerata</taxon>
        <taxon>Arachnida</taxon>
        <taxon>Acari</taxon>
        <taxon>Parasitiformes</taxon>
        <taxon>Ixodida</taxon>
        <taxon>Ixodoidea</taxon>
        <taxon>Ixodidae</taxon>
        <taxon>Ixodinae</taxon>
        <taxon>Ixodes</taxon>
    </lineage>
</organism>
<dbReference type="STRING" id="6945.B7Q0Q4"/>
<dbReference type="CDD" id="cd03191">
    <property type="entry name" value="GST_C_Zeta"/>
    <property type="match status" value="1"/>
</dbReference>
<dbReference type="GO" id="GO:0016034">
    <property type="term" value="F:maleylacetoacetate isomerase activity"/>
    <property type="evidence" value="ECO:0000318"/>
    <property type="project" value="GO_Central"/>
</dbReference>
<dbReference type="EMBL" id="ABJB010560237">
    <property type="status" value="NOT_ANNOTATED_CDS"/>
    <property type="molecule type" value="Genomic_DNA"/>
</dbReference>
<dbReference type="PANTHER" id="PTHR42673">
    <property type="entry name" value="MALEYLACETOACETATE ISOMERASE"/>
    <property type="match status" value="1"/>
</dbReference>
<dbReference type="GO" id="GO:0006749">
    <property type="term" value="P:glutathione metabolic process"/>
    <property type="evidence" value="ECO:0000318"/>
    <property type="project" value="GO_Central"/>
</dbReference>
<dbReference type="VEuPathDB" id="VectorBase:ISCI024597"/>
<keyword evidence="5" id="KW-1185">Reference proteome</keyword>
<dbReference type="VEuPathDB" id="VectorBase:ISCP_001645"/>
<dbReference type="Pfam" id="PF14497">
    <property type="entry name" value="GST_C_3"/>
    <property type="match status" value="1"/>
</dbReference>
<evidence type="ECO:0000313" key="5">
    <source>
        <dbReference type="Proteomes" id="UP000001555"/>
    </source>
</evidence>
<evidence type="ECO:0000313" key="4">
    <source>
        <dbReference type="EnsemblMetazoa" id="ISCW024597-PA"/>
    </source>
</evidence>
<dbReference type="InterPro" id="IPR010987">
    <property type="entry name" value="Glutathione-S-Trfase_C-like"/>
</dbReference>
<dbReference type="PaxDb" id="6945-B7Q0Q4"/>
<dbReference type="InterPro" id="IPR034330">
    <property type="entry name" value="GST_Zeta_C"/>
</dbReference>
<keyword evidence="3" id="KW-0808">Transferase</keyword>
<comment type="similarity">
    <text evidence="1">Belongs to the GST superfamily. Zeta family.</text>
</comment>
<dbReference type="GO" id="GO:0006559">
    <property type="term" value="P:L-phenylalanine catabolic process"/>
    <property type="evidence" value="ECO:0000318"/>
    <property type="project" value="GO_Central"/>
</dbReference>
<dbReference type="PROSITE" id="PS50405">
    <property type="entry name" value="GST_CTER"/>
    <property type="match status" value="1"/>
</dbReference>
<feature type="domain" description="GST C-terminal" evidence="2">
    <location>
        <begin position="1"/>
        <end position="114"/>
    </location>
</feature>
<dbReference type="PANTHER" id="PTHR42673:SF4">
    <property type="entry name" value="MALEYLACETOACETATE ISOMERASE"/>
    <property type="match status" value="1"/>
</dbReference>
<dbReference type="GO" id="GO:0004364">
    <property type="term" value="F:glutathione transferase activity"/>
    <property type="evidence" value="ECO:0000318"/>
    <property type="project" value="GO_Central"/>
</dbReference>
<accession>B7Q0Q4</accession>
<dbReference type="InterPro" id="IPR036282">
    <property type="entry name" value="Glutathione-S-Trfase_C_sf"/>
</dbReference>
<dbReference type="OrthoDB" id="202840at2759"/>
<reference evidence="3 5" key="1">
    <citation type="submission" date="2008-03" db="EMBL/GenBank/DDBJ databases">
        <title>Annotation of Ixodes scapularis.</title>
        <authorList>
            <consortium name="Ixodes scapularis Genome Project Consortium"/>
            <person name="Caler E."/>
            <person name="Hannick L.I."/>
            <person name="Bidwell S."/>
            <person name="Joardar V."/>
            <person name="Thiagarajan M."/>
            <person name="Amedeo P."/>
            <person name="Galinsky K.J."/>
            <person name="Schobel S."/>
            <person name="Inman J."/>
            <person name="Hostetler J."/>
            <person name="Miller J."/>
            <person name="Hammond M."/>
            <person name="Megy K."/>
            <person name="Lawson D."/>
            <person name="Kodira C."/>
            <person name="Sutton G."/>
            <person name="Meyer J."/>
            <person name="Hill C.A."/>
            <person name="Birren B."/>
            <person name="Nene V."/>
            <person name="Collins F."/>
            <person name="Alarcon-Chaidez F."/>
            <person name="Wikel S."/>
            <person name="Strausberg R."/>
        </authorList>
    </citation>
    <scope>NUCLEOTIDE SEQUENCE [LARGE SCALE GENOMIC DNA]</scope>
    <source>
        <strain evidence="5">Wikel</strain>
        <strain evidence="3">Wikel colony</strain>
    </source>
</reference>